<evidence type="ECO:0000313" key="3">
    <source>
        <dbReference type="Proteomes" id="UP000051952"/>
    </source>
</evidence>
<feature type="region of interest" description="Disordered" evidence="1">
    <location>
        <begin position="57"/>
        <end position="79"/>
    </location>
</feature>
<proteinExistence type="predicted"/>
<dbReference type="VEuPathDB" id="TriTrypDB:BSAL_17065"/>
<keyword evidence="3" id="KW-1185">Reference proteome</keyword>
<dbReference type="Proteomes" id="UP000051952">
    <property type="component" value="Unassembled WGS sequence"/>
</dbReference>
<name>A0A0S4JB52_BODSA</name>
<feature type="compositionally biased region" description="Acidic residues" evidence="1">
    <location>
        <begin position="367"/>
        <end position="378"/>
    </location>
</feature>
<evidence type="ECO:0000313" key="2">
    <source>
        <dbReference type="EMBL" id="CUG88743.1"/>
    </source>
</evidence>
<reference evidence="3" key="1">
    <citation type="submission" date="2015-09" db="EMBL/GenBank/DDBJ databases">
        <authorList>
            <consortium name="Pathogen Informatics"/>
        </authorList>
    </citation>
    <scope>NUCLEOTIDE SEQUENCE [LARGE SCALE GENOMIC DNA]</scope>
    <source>
        <strain evidence="3">Lake Konstanz</strain>
    </source>
</reference>
<dbReference type="EMBL" id="CYKH01001670">
    <property type="protein sequence ID" value="CUG88743.1"/>
    <property type="molecule type" value="Genomic_DNA"/>
</dbReference>
<feature type="compositionally biased region" description="Polar residues" evidence="1">
    <location>
        <begin position="57"/>
        <end position="78"/>
    </location>
</feature>
<feature type="region of interest" description="Disordered" evidence="1">
    <location>
        <begin position="238"/>
        <end position="269"/>
    </location>
</feature>
<accession>A0A0S4JB52</accession>
<evidence type="ECO:0000256" key="1">
    <source>
        <dbReference type="SAM" id="MobiDB-lite"/>
    </source>
</evidence>
<feature type="compositionally biased region" description="Basic and acidic residues" evidence="1">
    <location>
        <begin position="354"/>
        <end position="365"/>
    </location>
</feature>
<dbReference type="AlphaFoldDB" id="A0A0S4JB52"/>
<organism evidence="2 3">
    <name type="scientific">Bodo saltans</name>
    <name type="common">Flagellated protozoan</name>
    <dbReference type="NCBI Taxonomy" id="75058"/>
    <lineage>
        <taxon>Eukaryota</taxon>
        <taxon>Discoba</taxon>
        <taxon>Euglenozoa</taxon>
        <taxon>Kinetoplastea</taxon>
        <taxon>Metakinetoplastina</taxon>
        <taxon>Eubodonida</taxon>
        <taxon>Bodonidae</taxon>
        <taxon>Bodo</taxon>
    </lineage>
</organism>
<feature type="compositionally biased region" description="Low complexity" evidence="1">
    <location>
        <begin position="238"/>
        <end position="251"/>
    </location>
</feature>
<sequence length="587" mass="64295">MKSSLRPSSSGNVKTRDPYGHLTREELQRIHSSLYGHRSSLREKTIAHAVTLKATGASTTVSAKSRSDHPGSSLSSATLVPKSASVRPAPIMNADYVMKAGPLSAATLAHDRLVASAASSRLCGELHHYSGEPRKPQATVLTRPVWQRLTAPPQTLSAEMQSWAKGMGSDFTFPLKISNVRRDFLRQPLRTSAIEQWKRACAAGDVHVMNSLRACVVHTSAGGDRPRRPPKQRACWCTTTQSNNNTQQSSTDETVNEEAESAGGATASGTKNRTDIINAALAHWKLNRVIEQGSSYLYYVCPGAKNRATALASNLGGLYIIPDGAFVDDAVSQVKVQRSKLRVIQALNAGQLHDDHGVEDHKAGGEDGGEDEDVGDDPDYNKEDGEYLDGRVREPSDLFQFPSIEITLKDNNLLSLKVHMSDAQVRFLLRGAKEEDPGSRSAFAFEAEAVCVGEDCWFMITGMMRKKLVWVLRDAHNPALIDSIVIDGVCWEKRRFDDGAKATDPFQCTQCGNVRRGDNVSYSSRNTNTIRRGKYRCLICGVNTVHVSLRSETFRPRPRWNPTSGHPLAADHCSSCKEVETIGGGKR</sequence>
<gene>
    <name evidence="2" type="ORF">BSAL_17065</name>
</gene>
<protein>
    <submittedName>
        <fullName evidence="2">Uncharacterized protein</fullName>
    </submittedName>
</protein>
<feature type="region of interest" description="Disordered" evidence="1">
    <location>
        <begin position="354"/>
        <end position="387"/>
    </location>
</feature>
<feature type="region of interest" description="Disordered" evidence="1">
    <location>
        <begin position="1"/>
        <end position="21"/>
    </location>
</feature>
<feature type="compositionally biased region" description="Polar residues" evidence="1">
    <location>
        <begin position="1"/>
        <end position="13"/>
    </location>
</feature>